<protein>
    <submittedName>
        <fullName evidence="2">Exodeoxyribonuclease DNA helicase</fullName>
    </submittedName>
</protein>
<gene>
    <name evidence="2" type="primary">gp_20548</name>
</gene>
<dbReference type="InterPro" id="IPR027417">
    <property type="entry name" value="P-loop_NTPase"/>
</dbReference>
<dbReference type="InterPro" id="IPR027785">
    <property type="entry name" value="UvrD-like_helicase_C"/>
</dbReference>
<evidence type="ECO:0000259" key="1">
    <source>
        <dbReference type="Pfam" id="PF13538"/>
    </source>
</evidence>
<dbReference type="Gene3D" id="3.40.50.300">
    <property type="entry name" value="P-loop containing nucleotide triphosphate hydrolases"/>
    <property type="match status" value="2"/>
</dbReference>
<keyword evidence="2" id="KW-0067">ATP-binding</keyword>
<dbReference type="Pfam" id="PF13604">
    <property type="entry name" value="AAA_30"/>
    <property type="match status" value="1"/>
</dbReference>
<accession>A0AAE7RY04</accession>
<dbReference type="PANTHER" id="PTHR47642">
    <property type="entry name" value="ATP-DEPENDENT DNA HELICASE"/>
    <property type="match status" value="1"/>
</dbReference>
<feature type="domain" description="UvrD-like helicase C-terminal" evidence="1">
    <location>
        <begin position="424"/>
        <end position="479"/>
    </location>
</feature>
<dbReference type="KEGG" id="vg:75691106"/>
<dbReference type="EMBL" id="MZ130484">
    <property type="protein sequence ID" value="QWM90003.1"/>
    <property type="molecule type" value="Genomic_DNA"/>
</dbReference>
<organism evidence="2 3">
    <name type="scientific">uncultured phage cr54_1</name>
    <dbReference type="NCBI Taxonomy" id="2986398"/>
    <lineage>
        <taxon>Viruses</taxon>
        <taxon>Duplodnaviria</taxon>
        <taxon>Heunggongvirae</taxon>
        <taxon>Uroviricota</taxon>
        <taxon>Caudoviricetes</taxon>
        <taxon>Crassvirales</taxon>
        <taxon>Intestiviridae</taxon>
        <taxon>Churivirinae</taxon>
        <taxon>Jahgtovirus</taxon>
        <taxon>Jahgtovirus intestinalis</taxon>
    </lineage>
</organism>
<dbReference type="SUPFAM" id="SSF52540">
    <property type="entry name" value="P-loop containing nucleoside triphosphate hydrolases"/>
    <property type="match status" value="1"/>
</dbReference>
<dbReference type="Pfam" id="PF13538">
    <property type="entry name" value="UvrD_C_2"/>
    <property type="match status" value="1"/>
</dbReference>
<evidence type="ECO:0000313" key="2">
    <source>
        <dbReference type="EMBL" id="QWM90003.1"/>
    </source>
</evidence>
<sequence>MDLTKYTDANKSSSVIASFTKDQLNAYTHLIDFINRGFDENDYRRALIGSAGTGKTYMIKEVINKCNLSNSTIGLAAPTHKAARVLSNSTNIKTSTIASDLGFRLNTDLEDFDINNPPFDPLGEKKIKGYRLYIIDEASMIGRSLKTYIEKECKENGCMIIYMGDSSQLPPVKETISPCLRGIKYYELNQIVRQEEDNPVSYLLKLLRYDIQHKTWKFLEYINANRFKFDLSESKGYYTCGLNEFQSLVIDGFNNEEFTTNVDTCRLVAYTNKAVSDWNKFIRTNIIQDSDRAALTRNDLILSYVTLVNEFNEAVITNSEDYIIKNIANFTNKDGIKGFTVKFVKINGGESTKPLFVVDHNDRANILLYYKLCNEFIDAAKSAPASSRRARWKLYYEFKERNLLLANILDKYGKIKFYRDLDYGFAITSHKAQGSTFKDVYVDINDIVFMANGSPYGDIDNTLRRLYTACSRCKNRLFLCYGW</sequence>
<keyword evidence="2" id="KW-0547">Nucleotide-binding</keyword>
<evidence type="ECO:0000313" key="3">
    <source>
        <dbReference type="Proteomes" id="UP000827440"/>
    </source>
</evidence>
<dbReference type="GeneID" id="75691106"/>
<dbReference type="GO" id="GO:0004386">
    <property type="term" value="F:helicase activity"/>
    <property type="evidence" value="ECO:0007669"/>
    <property type="project" value="UniProtKB-KW"/>
</dbReference>
<keyword evidence="3" id="KW-1185">Reference proteome</keyword>
<keyword evidence="2" id="KW-0378">Hydrolase</keyword>
<keyword evidence="2" id="KW-0347">Helicase</keyword>
<proteinExistence type="predicted"/>
<dbReference type="Proteomes" id="UP000827440">
    <property type="component" value="Segment"/>
</dbReference>
<dbReference type="InterPro" id="IPR051055">
    <property type="entry name" value="PIF1_helicase"/>
</dbReference>
<dbReference type="CDD" id="cd18809">
    <property type="entry name" value="SF1_C_RecD"/>
    <property type="match status" value="1"/>
</dbReference>
<dbReference type="RefSeq" id="YP_010359575.1">
    <property type="nucleotide sequence ID" value="NC_062774.1"/>
</dbReference>
<reference evidence="2 3" key="1">
    <citation type="submission" date="2021-04" db="EMBL/GenBank/DDBJ databases">
        <authorList>
            <person name="Shkoporov A.N."/>
            <person name="Stockdale S.R."/>
            <person name="Guerin E."/>
            <person name="Ross R.P."/>
            <person name="Hill C."/>
        </authorList>
    </citation>
    <scope>NUCLEOTIDE SEQUENCE [LARGE SCALE GENOMIC DNA]</scope>
    <source>
        <strain evidence="3">cr54_1</strain>
    </source>
</reference>
<name>A0AAE7RY04_9CAUD</name>